<dbReference type="RefSeq" id="WP_007997789.1">
    <property type="nucleotide sequence ID" value="NZ_AOJI01000002.1"/>
</dbReference>
<evidence type="ECO:0000313" key="2">
    <source>
        <dbReference type="Proteomes" id="UP000011575"/>
    </source>
</evidence>
<comment type="caution">
    <text evidence="1">The sequence shown here is derived from an EMBL/GenBank/DDBJ whole genome shotgun (WGS) entry which is preliminary data.</text>
</comment>
<gene>
    <name evidence="1" type="ORF">C461_00917</name>
</gene>
<protein>
    <submittedName>
        <fullName evidence="1">Uncharacterized protein</fullName>
    </submittedName>
</protein>
<proteinExistence type="predicted"/>
<dbReference type="AlphaFoldDB" id="M0PL51"/>
<keyword evidence="2" id="KW-1185">Reference proteome</keyword>
<dbReference type="Proteomes" id="UP000011575">
    <property type="component" value="Unassembled WGS sequence"/>
</dbReference>
<reference evidence="1 2" key="1">
    <citation type="journal article" date="2014" name="PLoS Genet.">
        <title>Phylogenetically driven sequencing of extremely halophilic archaea reveals strategies for static and dynamic osmo-response.</title>
        <authorList>
            <person name="Becker E.A."/>
            <person name="Seitzer P.M."/>
            <person name="Tritt A."/>
            <person name="Larsen D."/>
            <person name="Krusor M."/>
            <person name="Yao A.I."/>
            <person name="Wu D."/>
            <person name="Madern D."/>
            <person name="Eisen J.A."/>
            <person name="Darling A.E."/>
            <person name="Facciotti M.T."/>
        </authorList>
    </citation>
    <scope>NUCLEOTIDE SEQUENCE [LARGE SCALE GENOMIC DNA]</scope>
    <source>
        <strain evidence="1 2">JCM 13560</strain>
    </source>
</reference>
<accession>M0PL51</accession>
<sequence length="67" mass="7402">MQTILFNYLGMAVLDDLHLIELPDDENLRELADGIVSTRYASESLSSQILTGSGKLRVTCYASENPL</sequence>
<organism evidence="1 2">
    <name type="scientific">Halorubrum aidingense JCM 13560</name>
    <dbReference type="NCBI Taxonomy" id="1230454"/>
    <lineage>
        <taxon>Archaea</taxon>
        <taxon>Methanobacteriati</taxon>
        <taxon>Methanobacteriota</taxon>
        <taxon>Stenosarchaea group</taxon>
        <taxon>Halobacteria</taxon>
        <taxon>Halobacteriales</taxon>
        <taxon>Haloferacaceae</taxon>
        <taxon>Halorubrum</taxon>
    </lineage>
</organism>
<dbReference type="EMBL" id="AOJI01000002">
    <property type="protein sequence ID" value="EMA70806.1"/>
    <property type="molecule type" value="Genomic_DNA"/>
</dbReference>
<name>M0PL51_9EURY</name>
<evidence type="ECO:0000313" key="1">
    <source>
        <dbReference type="EMBL" id="EMA70806.1"/>
    </source>
</evidence>